<dbReference type="SUPFAM" id="SSF57667">
    <property type="entry name" value="beta-beta-alpha zinc fingers"/>
    <property type="match status" value="1"/>
</dbReference>
<reference evidence="4" key="1">
    <citation type="submission" date="2021-03" db="EMBL/GenBank/DDBJ databases">
        <authorList>
            <person name="Tagirdzhanova G."/>
        </authorList>
    </citation>
    <scope>NUCLEOTIDE SEQUENCE</scope>
</reference>
<dbReference type="InterPro" id="IPR036236">
    <property type="entry name" value="Znf_C2H2_sf"/>
</dbReference>
<dbReference type="GO" id="GO:0008270">
    <property type="term" value="F:zinc ion binding"/>
    <property type="evidence" value="ECO:0007669"/>
    <property type="project" value="UniProtKB-KW"/>
</dbReference>
<accession>A0A8H3I524</accession>
<dbReference type="EMBL" id="CAJPDS010000005">
    <property type="protein sequence ID" value="CAF9907615.1"/>
    <property type="molecule type" value="Genomic_DNA"/>
</dbReference>
<evidence type="ECO:0000256" key="2">
    <source>
        <dbReference type="SAM" id="MobiDB-lite"/>
    </source>
</evidence>
<evidence type="ECO:0000313" key="5">
    <source>
        <dbReference type="Proteomes" id="UP000664521"/>
    </source>
</evidence>
<dbReference type="PROSITE" id="PS00028">
    <property type="entry name" value="ZINC_FINGER_C2H2_1"/>
    <property type="match status" value="1"/>
</dbReference>
<keyword evidence="1" id="KW-0862">Zinc</keyword>
<evidence type="ECO:0000313" key="4">
    <source>
        <dbReference type="EMBL" id="CAF9907615.1"/>
    </source>
</evidence>
<proteinExistence type="predicted"/>
<keyword evidence="5" id="KW-1185">Reference proteome</keyword>
<keyword evidence="1" id="KW-0479">Metal-binding</keyword>
<name>A0A8H3I524_9LECA</name>
<organism evidence="4 5">
    <name type="scientific">Heterodermia speciosa</name>
    <dbReference type="NCBI Taxonomy" id="116794"/>
    <lineage>
        <taxon>Eukaryota</taxon>
        <taxon>Fungi</taxon>
        <taxon>Dikarya</taxon>
        <taxon>Ascomycota</taxon>
        <taxon>Pezizomycotina</taxon>
        <taxon>Lecanoromycetes</taxon>
        <taxon>OSLEUM clade</taxon>
        <taxon>Lecanoromycetidae</taxon>
        <taxon>Caliciales</taxon>
        <taxon>Physciaceae</taxon>
        <taxon>Heterodermia</taxon>
    </lineage>
</organism>
<dbReference type="PROSITE" id="PS50157">
    <property type="entry name" value="ZINC_FINGER_C2H2_2"/>
    <property type="match status" value="1"/>
</dbReference>
<sequence>MAPVTRHVARTTGQPLQPPLQPVRRAQQPAGIQRPQRPKPYHCLICDKTFGSKNWVARHFYRSHNVPYIDRAENPDTGRPAYREYMPAYTHPSCWTAENTTIDRIREITQLKQNAHMTLRSSASTTEQIEHDVAYAMQQVGALNEEELVIKKKNKKLSMWLWWWNTQLGDVTELAEPARGAGINVLGDSGEQSLEMQGWETAYNPVEVGDPSLYESGGSSVAIEENTGYDELSTNPTNRASRSRRANNAVNGPEPGAFDLATNFLQGQVTKEAAIHFLSDVNIGFVERQSEGFNTGTTMANAALSYVQAIAQDQALIQDCQDRVAARHLRNATAGSIEAQHEDLDQFRLHRQHFIAIMKRATRQFFIANPNGSDENRLLRRLRIYAQMLSDERAAAEANSCLNANEVLLRQLIEEKEEWRQGVV</sequence>
<evidence type="ECO:0000259" key="3">
    <source>
        <dbReference type="PROSITE" id="PS50157"/>
    </source>
</evidence>
<dbReference type="AlphaFoldDB" id="A0A8H3I524"/>
<dbReference type="InterPro" id="IPR013087">
    <property type="entry name" value="Znf_C2H2_type"/>
</dbReference>
<keyword evidence="1" id="KW-0863">Zinc-finger</keyword>
<comment type="caution">
    <text evidence="4">The sequence shown here is derived from an EMBL/GenBank/DDBJ whole genome shotgun (WGS) entry which is preliminary data.</text>
</comment>
<evidence type="ECO:0000256" key="1">
    <source>
        <dbReference type="PROSITE-ProRule" id="PRU00042"/>
    </source>
</evidence>
<feature type="region of interest" description="Disordered" evidence="2">
    <location>
        <begin position="1"/>
        <end position="38"/>
    </location>
</feature>
<feature type="region of interest" description="Disordered" evidence="2">
    <location>
        <begin position="224"/>
        <end position="254"/>
    </location>
</feature>
<gene>
    <name evidence="4" type="ORF">HETSPECPRED_007186</name>
</gene>
<dbReference type="Proteomes" id="UP000664521">
    <property type="component" value="Unassembled WGS sequence"/>
</dbReference>
<protein>
    <recommendedName>
        <fullName evidence="3">C2H2-type domain-containing protein</fullName>
    </recommendedName>
</protein>
<feature type="domain" description="C2H2-type" evidence="3">
    <location>
        <begin position="41"/>
        <end position="64"/>
    </location>
</feature>